<dbReference type="RefSeq" id="WP_057741481.1">
    <property type="nucleotide sequence ID" value="NZ_LJYG01000016.1"/>
</dbReference>
<gene>
    <name evidence="2" type="ORF">AOQ71_03000</name>
</gene>
<dbReference type="EMBL" id="LJYG01000016">
    <property type="protein sequence ID" value="KRQ17176.1"/>
    <property type="molecule type" value="Genomic_DNA"/>
</dbReference>
<dbReference type="STRING" id="989370.AOQ71_03000"/>
<dbReference type="InterPro" id="IPR003593">
    <property type="entry name" value="AAA+_ATPase"/>
</dbReference>
<dbReference type="GO" id="GO:0016887">
    <property type="term" value="F:ATP hydrolysis activity"/>
    <property type="evidence" value="ECO:0007669"/>
    <property type="project" value="InterPro"/>
</dbReference>
<organism evidence="2 3">
    <name type="scientific">Bradyrhizobium manausense</name>
    <dbReference type="NCBI Taxonomy" id="989370"/>
    <lineage>
        <taxon>Bacteria</taxon>
        <taxon>Pseudomonadati</taxon>
        <taxon>Pseudomonadota</taxon>
        <taxon>Alphaproteobacteria</taxon>
        <taxon>Hyphomicrobiales</taxon>
        <taxon>Nitrobacteraceae</taxon>
        <taxon>Bradyrhizobium</taxon>
    </lineage>
</organism>
<dbReference type="Pfam" id="PF13304">
    <property type="entry name" value="AAA_21"/>
    <property type="match status" value="1"/>
</dbReference>
<sequence length="570" mass="62695">MAEQFPAAHAPIPIVVAQNAQAAIAAFPDRPALAILPVHTDWNNFGLHFDATLLVMTSANEAASLDICLMFQGKARTEFAIAELLGQRAWAPLADVQLPYCSVLGSLDRYREIVRLLGFERAVTALRYLGDAAVLRFERTDPARVALLESETFSYGALRSESAYVAYRRGAKYLRPQPVIDVEDAATSFVVTAHLPSADNPYVVDLDFNPDKLLRNRITVLIGRNGTGKTQLLLNFIASMKAGHDADPLGLPVGVSPPVSFNRVFVFSSVASDVYPPSIPPWLGVDYQYFSMIASQPGKEDALTSAITDCLRDDGKISFTASDGSMFAQAGRMALLDQALNSLGFAPSVYLPLKPSNESYDLYTHQRGDRVYYRLADARHLNEKRRILLAQAIDPQQQPVLFGIGPGVRELSSGELAMLRFAAQAAGSAERGCLFLFDEPETHLHPNFVSEFMAILNTVVAATQSVAIIVTHSAYVVREVPSQRVRIFSLEDRKIAIDKPRLQTFGASIDSISQFVFADTSISHQYQETLQTWLDSLGPNISIDTIIEQFGNQMNSETLSYVARLIRSRS</sequence>
<dbReference type="AlphaFoldDB" id="A0A0R3E4R2"/>
<dbReference type="SUPFAM" id="SSF52540">
    <property type="entry name" value="P-loop containing nucleoside triphosphate hydrolases"/>
    <property type="match status" value="1"/>
</dbReference>
<dbReference type="GO" id="GO:0005524">
    <property type="term" value="F:ATP binding"/>
    <property type="evidence" value="ECO:0007669"/>
    <property type="project" value="InterPro"/>
</dbReference>
<dbReference type="InterPro" id="IPR027417">
    <property type="entry name" value="P-loop_NTPase"/>
</dbReference>
<name>A0A0R3E4R2_9BRAD</name>
<evidence type="ECO:0000313" key="2">
    <source>
        <dbReference type="EMBL" id="KRQ17176.1"/>
    </source>
</evidence>
<dbReference type="Proteomes" id="UP000051936">
    <property type="component" value="Unassembled WGS sequence"/>
</dbReference>
<accession>A0A0R3E4R2</accession>
<dbReference type="PANTHER" id="PTHR43581">
    <property type="entry name" value="ATP/GTP PHOSPHATASE"/>
    <property type="match status" value="1"/>
</dbReference>
<dbReference type="InterPro" id="IPR003959">
    <property type="entry name" value="ATPase_AAA_core"/>
</dbReference>
<evidence type="ECO:0000259" key="1">
    <source>
        <dbReference type="SMART" id="SM00382"/>
    </source>
</evidence>
<dbReference type="Gene3D" id="3.40.50.300">
    <property type="entry name" value="P-loop containing nucleotide triphosphate hydrolases"/>
    <property type="match status" value="1"/>
</dbReference>
<proteinExistence type="predicted"/>
<dbReference type="SMART" id="SM00382">
    <property type="entry name" value="AAA"/>
    <property type="match status" value="1"/>
</dbReference>
<reference evidence="2 3" key="1">
    <citation type="submission" date="2015-09" db="EMBL/GenBank/DDBJ databases">
        <title>Draft Genome Sequence of Bradyrhizobium manausense Strain BR 3351T, a Novel Symbiotic Nitrogen-Fixing Alphaproteobacterium Isolated from Brazilian Amazon Rain Forest.</title>
        <authorList>
            <person name="De Araujo J.L."/>
            <person name="Zilli J.E."/>
        </authorList>
    </citation>
    <scope>NUCLEOTIDE SEQUENCE [LARGE SCALE GENOMIC DNA]</scope>
    <source>
        <strain evidence="2 3">BR3351</strain>
    </source>
</reference>
<comment type="caution">
    <text evidence="2">The sequence shown here is derived from an EMBL/GenBank/DDBJ whole genome shotgun (WGS) entry which is preliminary data.</text>
</comment>
<dbReference type="PANTHER" id="PTHR43581:SF2">
    <property type="entry name" value="EXCINUCLEASE ATPASE SUBUNIT"/>
    <property type="match status" value="1"/>
</dbReference>
<protein>
    <recommendedName>
        <fullName evidence="1">AAA+ ATPase domain-containing protein</fullName>
    </recommendedName>
</protein>
<dbReference type="OrthoDB" id="8255524at2"/>
<dbReference type="InterPro" id="IPR051396">
    <property type="entry name" value="Bact_Antivir_Def_Nuclease"/>
</dbReference>
<feature type="domain" description="AAA+ ATPase" evidence="1">
    <location>
        <begin position="215"/>
        <end position="501"/>
    </location>
</feature>
<evidence type="ECO:0000313" key="3">
    <source>
        <dbReference type="Proteomes" id="UP000051936"/>
    </source>
</evidence>
<keyword evidence="3" id="KW-1185">Reference proteome</keyword>